<keyword evidence="6" id="KW-0411">Iron-sulfur</keyword>
<dbReference type="KEGG" id="dte:Dester_0674"/>
<dbReference type="Gene3D" id="3.20.20.70">
    <property type="entry name" value="Aldolase class I"/>
    <property type="match status" value="1"/>
</dbReference>
<dbReference type="STRING" id="868864.Dester_0674"/>
<dbReference type="SFLD" id="SFLDS00029">
    <property type="entry name" value="Radical_SAM"/>
    <property type="match status" value="1"/>
</dbReference>
<keyword evidence="3" id="KW-0949">S-adenosyl-L-methionine</keyword>
<dbReference type="eggNOG" id="COG0731">
    <property type="taxonomic scope" value="Bacteria"/>
</dbReference>
<name>F0S3A1_DESTD</name>
<dbReference type="RefSeq" id="WP_013638280.1">
    <property type="nucleotide sequence ID" value="NC_015185.1"/>
</dbReference>
<feature type="coiled-coil region" evidence="7">
    <location>
        <begin position="265"/>
        <end position="292"/>
    </location>
</feature>
<protein>
    <submittedName>
        <fullName evidence="9">Radical SAM domain protein</fullName>
    </submittedName>
</protein>
<feature type="domain" description="Radical SAM core" evidence="8">
    <location>
        <begin position="13"/>
        <end position="244"/>
    </location>
</feature>
<dbReference type="InterPro" id="IPR013785">
    <property type="entry name" value="Aldolase_TIM"/>
</dbReference>
<dbReference type="Pfam" id="PF04055">
    <property type="entry name" value="Radical_SAM"/>
    <property type="match status" value="1"/>
</dbReference>
<evidence type="ECO:0000256" key="5">
    <source>
        <dbReference type="ARBA" id="ARBA00023004"/>
    </source>
</evidence>
<gene>
    <name evidence="9" type="ordered locus">Dester_0674</name>
</gene>
<evidence type="ECO:0000256" key="6">
    <source>
        <dbReference type="ARBA" id="ARBA00023014"/>
    </source>
</evidence>
<dbReference type="InterPro" id="IPR040084">
    <property type="entry name" value="GTPase_Obg"/>
</dbReference>
<evidence type="ECO:0000256" key="7">
    <source>
        <dbReference type="SAM" id="Coils"/>
    </source>
</evidence>
<dbReference type="SFLD" id="SFLDG01083">
    <property type="entry name" value="Uncharacterised_Radical_SAM_Su"/>
    <property type="match status" value="1"/>
</dbReference>
<organism evidence="9 10">
    <name type="scientific">Desulfurobacterium thermolithotrophum (strain DSM 11699 / BSA)</name>
    <dbReference type="NCBI Taxonomy" id="868864"/>
    <lineage>
        <taxon>Bacteria</taxon>
        <taxon>Pseudomonadati</taxon>
        <taxon>Aquificota</taxon>
        <taxon>Aquificia</taxon>
        <taxon>Desulfurobacteriales</taxon>
        <taxon>Desulfurobacteriaceae</taxon>
        <taxon>Desulfurobacterium</taxon>
    </lineage>
</organism>
<keyword evidence="10" id="KW-1185">Reference proteome</keyword>
<proteinExistence type="predicted"/>
<keyword evidence="2" id="KW-0004">4Fe-4S</keyword>
<dbReference type="InParanoid" id="F0S3A1"/>
<dbReference type="GO" id="GO:0046872">
    <property type="term" value="F:metal ion binding"/>
    <property type="evidence" value="ECO:0007669"/>
    <property type="project" value="UniProtKB-KW"/>
</dbReference>
<comment type="cofactor">
    <cofactor evidence="1">
        <name>[4Fe-4S] cluster</name>
        <dbReference type="ChEBI" id="CHEBI:49883"/>
    </cofactor>
</comment>
<evidence type="ECO:0000256" key="3">
    <source>
        <dbReference type="ARBA" id="ARBA00022691"/>
    </source>
</evidence>
<evidence type="ECO:0000313" key="9">
    <source>
        <dbReference type="EMBL" id="ADY73323.1"/>
    </source>
</evidence>
<evidence type="ECO:0000259" key="8">
    <source>
        <dbReference type="PROSITE" id="PS51918"/>
    </source>
</evidence>
<dbReference type="PANTHER" id="PTHR43787:SF11">
    <property type="entry name" value="UPF0026 PROTEIN SLR1464"/>
    <property type="match status" value="1"/>
</dbReference>
<keyword evidence="7" id="KW-0175">Coiled coil</keyword>
<dbReference type="CDD" id="cd01335">
    <property type="entry name" value="Radical_SAM"/>
    <property type="match status" value="1"/>
</dbReference>
<keyword evidence="4" id="KW-0479">Metal-binding</keyword>
<dbReference type="InterPro" id="IPR007197">
    <property type="entry name" value="rSAM"/>
</dbReference>
<evidence type="ECO:0000256" key="4">
    <source>
        <dbReference type="ARBA" id="ARBA00022723"/>
    </source>
</evidence>
<accession>F0S3A1</accession>
<dbReference type="Proteomes" id="UP000007102">
    <property type="component" value="Chromosome"/>
</dbReference>
<dbReference type="PROSITE" id="PS51918">
    <property type="entry name" value="RADICAL_SAM"/>
    <property type="match status" value="1"/>
</dbReference>
<dbReference type="GO" id="GO:0003824">
    <property type="term" value="F:catalytic activity"/>
    <property type="evidence" value="ECO:0007669"/>
    <property type="project" value="InterPro"/>
</dbReference>
<sequence length="307" mass="35084">MNYIFGPVFSRRLGLSLGIDLVPHKVCSMDCLYCEVGKTTKKTLERAEYVPFDTVKDELREFLSYKPEIDYITFSGYGEPTLFSRLGELVRWIKENYSYKLALLTNASLFHREDVLQDINGIDIILPSLDAATQKTFKKINRPSQGLNIEMIVEGIEKLIKKGGSEVWIETLFVKGINDSEEEIERIGEIIHRLKPQKWQINTVARPPAYNVVGLSFEELKRIKKKIGYPATEIVAISKAEKKKMPISEIKEEIYNLVKRRPCPIDEIASALGILEEEAERAVNELLSEEKVEKVLFGNIPYIKGKV</sequence>
<keyword evidence="5" id="KW-0408">Iron</keyword>
<dbReference type="EMBL" id="CP002543">
    <property type="protein sequence ID" value="ADY73323.1"/>
    <property type="molecule type" value="Genomic_DNA"/>
</dbReference>
<dbReference type="InterPro" id="IPR058240">
    <property type="entry name" value="rSAM_sf"/>
</dbReference>
<dbReference type="GO" id="GO:0051539">
    <property type="term" value="F:4 iron, 4 sulfur cluster binding"/>
    <property type="evidence" value="ECO:0007669"/>
    <property type="project" value="UniProtKB-KW"/>
</dbReference>
<dbReference type="OrthoDB" id="9795504at2"/>
<dbReference type="HOGENOM" id="CLU_058377_0_0_0"/>
<evidence type="ECO:0000256" key="2">
    <source>
        <dbReference type="ARBA" id="ARBA00022485"/>
    </source>
</evidence>
<reference evidence="10" key="2">
    <citation type="submission" date="2011-02" db="EMBL/GenBank/DDBJ databases">
        <title>The complete genome of Desulfurobacterium thermolithotrophum DSM 11699.</title>
        <authorList>
            <consortium name="US DOE Joint Genome Institute (JGI-PGF)"/>
            <person name="Lucas S."/>
            <person name="Copeland A."/>
            <person name="Lapidus A."/>
            <person name="Bruce D."/>
            <person name="Goodwin L."/>
            <person name="Pitluck S."/>
            <person name="Kyrpides N."/>
            <person name="Mavromatis K."/>
            <person name="Pagani I."/>
            <person name="Ivanova N."/>
            <person name="Mikhailova N."/>
            <person name="Daligault H."/>
            <person name="Detter J.C."/>
            <person name="Tapia R."/>
            <person name="Han C."/>
            <person name="Land M."/>
            <person name="Hauser L."/>
            <person name="Markowitz V."/>
            <person name="Cheng J.-F."/>
            <person name="Hugenholtz P."/>
            <person name="Woyke T."/>
            <person name="Wu D."/>
            <person name="Spring S."/>
            <person name="Brambilla E."/>
            <person name="Klenk H.-P."/>
            <person name="Eisen J.A."/>
        </authorList>
    </citation>
    <scope>NUCLEOTIDE SEQUENCE [LARGE SCALE GENOMIC DNA]</scope>
    <source>
        <strain evidence="10">DSM 11699 / BSA</strain>
    </source>
</reference>
<evidence type="ECO:0000313" key="10">
    <source>
        <dbReference type="Proteomes" id="UP000007102"/>
    </source>
</evidence>
<dbReference type="AlphaFoldDB" id="F0S3A1"/>
<dbReference type="SUPFAM" id="SSF102114">
    <property type="entry name" value="Radical SAM enzymes"/>
    <property type="match status" value="1"/>
</dbReference>
<dbReference type="SFLD" id="SFLDG01067">
    <property type="entry name" value="SPASM/twitch_domain_containing"/>
    <property type="match status" value="1"/>
</dbReference>
<reference evidence="9 10" key="1">
    <citation type="journal article" date="2011" name="Stand. Genomic Sci.">
        <title>Complete genome sequence of the thermophilic sulfur-reducer Desulfurobacterium thermolithotrophum type strain (BSA(T)) from a deep-sea hydrothermal vent.</title>
        <authorList>
            <person name="Goker M."/>
            <person name="Daligault H."/>
            <person name="Mwirichia R."/>
            <person name="Lapidus A."/>
            <person name="Lucas S."/>
            <person name="Deshpande S."/>
            <person name="Pagani I."/>
            <person name="Tapia R."/>
            <person name="Cheng J.F."/>
            <person name="Goodwin L."/>
            <person name="Pitluck S."/>
            <person name="Liolios K."/>
            <person name="Ivanova N."/>
            <person name="Mavromatis K."/>
            <person name="Mikhailova N."/>
            <person name="Pati A."/>
            <person name="Chen A."/>
            <person name="Palaniappan K."/>
            <person name="Han C."/>
            <person name="Land M."/>
            <person name="Hauser L."/>
            <person name="Pan C."/>
            <person name="Brambilla E.M."/>
            <person name="Rohde M."/>
            <person name="Spring S."/>
            <person name="Sikorski J."/>
            <person name="Wirth R."/>
            <person name="Detter J.C."/>
            <person name="Woyke T."/>
            <person name="Bristow J."/>
            <person name="Eisen J.A."/>
            <person name="Markowitz V."/>
            <person name="Hugenholtz P."/>
            <person name="Kyrpides N.C."/>
            <person name="Klenk H.P."/>
        </authorList>
    </citation>
    <scope>NUCLEOTIDE SEQUENCE [LARGE SCALE GENOMIC DNA]</scope>
    <source>
        <strain evidence="10">DSM 11699 / BSA</strain>
    </source>
</reference>
<dbReference type="PANTHER" id="PTHR43787">
    <property type="entry name" value="FEMO COFACTOR BIOSYNTHESIS PROTEIN NIFB-RELATED"/>
    <property type="match status" value="1"/>
</dbReference>
<evidence type="ECO:0000256" key="1">
    <source>
        <dbReference type="ARBA" id="ARBA00001966"/>
    </source>
</evidence>